<reference evidence="2 3" key="1">
    <citation type="journal article" date="2009" name="Nature">
        <title>The Sorghum bicolor genome and the diversification of grasses.</title>
        <authorList>
            <person name="Paterson A.H."/>
            <person name="Bowers J.E."/>
            <person name="Bruggmann R."/>
            <person name="Dubchak I."/>
            <person name="Grimwood J."/>
            <person name="Gundlach H."/>
            <person name="Haberer G."/>
            <person name="Hellsten U."/>
            <person name="Mitros T."/>
            <person name="Poliakov A."/>
            <person name="Schmutz J."/>
            <person name="Spannagl M."/>
            <person name="Tang H."/>
            <person name="Wang X."/>
            <person name="Wicker T."/>
            <person name="Bharti A.K."/>
            <person name="Chapman J."/>
            <person name="Feltus F.A."/>
            <person name="Gowik U."/>
            <person name="Grigoriev I.V."/>
            <person name="Lyons E."/>
            <person name="Maher C.A."/>
            <person name="Martis M."/>
            <person name="Narechania A."/>
            <person name="Otillar R.P."/>
            <person name="Penning B.W."/>
            <person name="Salamov A.A."/>
            <person name="Wang Y."/>
            <person name="Zhang L."/>
            <person name="Carpita N.C."/>
            <person name="Freeling M."/>
            <person name="Gingle A.R."/>
            <person name="Hash C.T."/>
            <person name="Keller B."/>
            <person name="Klein P."/>
            <person name="Kresovich S."/>
            <person name="McCann M.C."/>
            <person name="Ming R."/>
            <person name="Peterson D.G."/>
            <person name="Mehboob-ur-Rahman"/>
            <person name="Ware D."/>
            <person name="Westhoff P."/>
            <person name="Mayer K.F."/>
            <person name="Messing J."/>
            <person name="Rokhsar D.S."/>
        </authorList>
    </citation>
    <scope>NUCLEOTIDE SEQUENCE [LARGE SCALE GENOMIC DNA]</scope>
    <source>
        <strain evidence="3">cv. BTx623</strain>
    </source>
</reference>
<dbReference type="Gramene" id="OQU91747">
    <property type="protein sequence ID" value="OQU91747"/>
    <property type="gene ID" value="SORBI_3001G242350"/>
</dbReference>
<evidence type="ECO:0000313" key="3">
    <source>
        <dbReference type="Proteomes" id="UP000000768"/>
    </source>
</evidence>
<sequence>MIFGRWTPPVCGLFYFPSSLSSSLSISLPSHPSSSQATPHQPHLPFPASCTSLSSPPWKPLTSIAIDTATSREHNPPSSNFGQQQRSRH</sequence>
<evidence type="ECO:0000313" key="2">
    <source>
        <dbReference type="EMBL" id="OQU91747.1"/>
    </source>
</evidence>
<evidence type="ECO:0000256" key="1">
    <source>
        <dbReference type="SAM" id="MobiDB-lite"/>
    </source>
</evidence>
<gene>
    <name evidence="2" type="ORF">SORBI_3001G242350</name>
</gene>
<feature type="compositionally biased region" description="Polar residues" evidence="1">
    <location>
        <begin position="76"/>
        <end position="89"/>
    </location>
</feature>
<accession>A0A1Z5S736</accession>
<feature type="region of interest" description="Disordered" evidence="1">
    <location>
        <begin position="21"/>
        <end position="89"/>
    </location>
</feature>
<dbReference type="InParanoid" id="A0A1Z5S736"/>
<dbReference type="AlphaFoldDB" id="A0A1Z5S736"/>
<organism evidence="2 3">
    <name type="scientific">Sorghum bicolor</name>
    <name type="common">Sorghum</name>
    <name type="synonym">Sorghum vulgare</name>
    <dbReference type="NCBI Taxonomy" id="4558"/>
    <lineage>
        <taxon>Eukaryota</taxon>
        <taxon>Viridiplantae</taxon>
        <taxon>Streptophyta</taxon>
        <taxon>Embryophyta</taxon>
        <taxon>Tracheophyta</taxon>
        <taxon>Spermatophyta</taxon>
        <taxon>Magnoliopsida</taxon>
        <taxon>Liliopsida</taxon>
        <taxon>Poales</taxon>
        <taxon>Poaceae</taxon>
        <taxon>PACMAD clade</taxon>
        <taxon>Panicoideae</taxon>
        <taxon>Andropogonodae</taxon>
        <taxon>Andropogoneae</taxon>
        <taxon>Sorghinae</taxon>
        <taxon>Sorghum</taxon>
    </lineage>
</organism>
<dbReference type="Proteomes" id="UP000000768">
    <property type="component" value="Chromosome 1"/>
</dbReference>
<protein>
    <submittedName>
        <fullName evidence="2">Uncharacterized protein</fullName>
    </submittedName>
</protein>
<reference evidence="3" key="2">
    <citation type="journal article" date="2018" name="Plant J.">
        <title>The Sorghum bicolor reference genome: improved assembly, gene annotations, a transcriptome atlas, and signatures of genome organization.</title>
        <authorList>
            <person name="McCormick R.F."/>
            <person name="Truong S.K."/>
            <person name="Sreedasyam A."/>
            <person name="Jenkins J."/>
            <person name="Shu S."/>
            <person name="Sims D."/>
            <person name="Kennedy M."/>
            <person name="Amirebrahimi M."/>
            <person name="Weers B.D."/>
            <person name="McKinley B."/>
            <person name="Mattison A."/>
            <person name="Morishige D.T."/>
            <person name="Grimwood J."/>
            <person name="Schmutz J."/>
            <person name="Mullet J.E."/>
        </authorList>
    </citation>
    <scope>NUCLEOTIDE SEQUENCE [LARGE SCALE GENOMIC DNA]</scope>
    <source>
        <strain evidence="3">cv. BTx623</strain>
    </source>
</reference>
<proteinExistence type="predicted"/>
<name>A0A1Z5S736_SORBI</name>
<feature type="compositionally biased region" description="Low complexity" evidence="1">
    <location>
        <begin position="21"/>
        <end position="35"/>
    </location>
</feature>
<keyword evidence="3" id="KW-1185">Reference proteome</keyword>
<dbReference type="EMBL" id="CM000760">
    <property type="protein sequence ID" value="OQU91747.1"/>
    <property type="molecule type" value="Genomic_DNA"/>
</dbReference>